<dbReference type="PANTHER" id="PTHR46579">
    <property type="entry name" value="F5/8 TYPE C DOMAIN-CONTAINING PROTEIN-RELATED"/>
    <property type="match status" value="1"/>
</dbReference>
<sequence length="113" mass="13375">DLPGARKFCGFRSFKHTVFCNLCWCQKYTTVTKPDGTEEIVKTGYNDFDTENWRPRTNDECRHWATKWFDASKQDAKAYFQTSAIRWSELLRLPYFDPTRMIVVDPMHNLLLG</sequence>
<organism evidence="1 2">
    <name type="scientific">Dendrothele bispora (strain CBS 962.96)</name>
    <dbReference type="NCBI Taxonomy" id="1314807"/>
    <lineage>
        <taxon>Eukaryota</taxon>
        <taxon>Fungi</taxon>
        <taxon>Dikarya</taxon>
        <taxon>Basidiomycota</taxon>
        <taxon>Agaricomycotina</taxon>
        <taxon>Agaricomycetes</taxon>
        <taxon>Agaricomycetidae</taxon>
        <taxon>Agaricales</taxon>
        <taxon>Agaricales incertae sedis</taxon>
        <taxon>Dendrothele</taxon>
    </lineage>
</organism>
<reference evidence="1 2" key="1">
    <citation type="journal article" date="2019" name="Nat. Ecol. Evol.">
        <title>Megaphylogeny resolves global patterns of mushroom evolution.</title>
        <authorList>
            <person name="Varga T."/>
            <person name="Krizsan K."/>
            <person name="Foldi C."/>
            <person name="Dima B."/>
            <person name="Sanchez-Garcia M."/>
            <person name="Sanchez-Ramirez S."/>
            <person name="Szollosi G.J."/>
            <person name="Szarkandi J.G."/>
            <person name="Papp V."/>
            <person name="Albert L."/>
            <person name="Andreopoulos W."/>
            <person name="Angelini C."/>
            <person name="Antonin V."/>
            <person name="Barry K.W."/>
            <person name="Bougher N.L."/>
            <person name="Buchanan P."/>
            <person name="Buyck B."/>
            <person name="Bense V."/>
            <person name="Catcheside P."/>
            <person name="Chovatia M."/>
            <person name="Cooper J."/>
            <person name="Damon W."/>
            <person name="Desjardin D."/>
            <person name="Finy P."/>
            <person name="Geml J."/>
            <person name="Haridas S."/>
            <person name="Hughes K."/>
            <person name="Justo A."/>
            <person name="Karasinski D."/>
            <person name="Kautmanova I."/>
            <person name="Kiss B."/>
            <person name="Kocsube S."/>
            <person name="Kotiranta H."/>
            <person name="LaButti K.M."/>
            <person name="Lechner B.E."/>
            <person name="Liimatainen K."/>
            <person name="Lipzen A."/>
            <person name="Lukacs Z."/>
            <person name="Mihaltcheva S."/>
            <person name="Morgado L.N."/>
            <person name="Niskanen T."/>
            <person name="Noordeloos M.E."/>
            <person name="Ohm R.A."/>
            <person name="Ortiz-Santana B."/>
            <person name="Ovrebo C."/>
            <person name="Racz N."/>
            <person name="Riley R."/>
            <person name="Savchenko A."/>
            <person name="Shiryaev A."/>
            <person name="Soop K."/>
            <person name="Spirin V."/>
            <person name="Szebenyi C."/>
            <person name="Tomsovsky M."/>
            <person name="Tulloss R.E."/>
            <person name="Uehling J."/>
            <person name="Grigoriev I.V."/>
            <person name="Vagvolgyi C."/>
            <person name="Papp T."/>
            <person name="Martin F.M."/>
            <person name="Miettinen O."/>
            <person name="Hibbett D.S."/>
            <person name="Nagy L.G."/>
        </authorList>
    </citation>
    <scope>NUCLEOTIDE SEQUENCE [LARGE SCALE GENOMIC DNA]</scope>
    <source>
        <strain evidence="1 2">CBS 962.96</strain>
    </source>
</reference>
<dbReference type="AlphaFoldDB" id="A0A4S8LFA8"/>
<dbReference type="Proteomes" id="UP000297245">
    <property type="component" value="Unassembled WGS sequence"/>
</dbReference>
<keyword evidence="2" id="KW-1185">Reference proteome</keyword>
<feature type="non-terminal residue" evidence="1">
    <location>
        <position position="113"/>
    </location>
</feature>
<dbReference type="PANTHER" id="PTHR46579:SF2">
    <property type="entry name" value="C2H2-TYPE DOMAIN-CONTAINING PROTEIN"/>
    <property type="match status" value="1"/>
</dbReference>
<evidence type="ECO:0000313" key="1">
    <source>
        <dbReference type="EMBL" id="THU87460.1"/>
    </source>
</evidence>
<gene>
    <name evidence="1" type="ORF">K435DRAFT_639128</name>
</gene>
<proteinExistence type="predicted"/>
<evidence type="ECO:0000313" key="2">
    <source>
        <dbReference type="Proteomes" id="UP000297245"/>
    </source>
</evidence>
<protein>
    <submittedName>
        <fullName evidence="1">Uncharacterized protein</fullName>
    </submittedName>
</protein>
<feature type="non-terminal residue" evidence="1">
    <location>
        <position position="1"/>
    </location>
</feature>
<dbReference type="EMBL" id="ML179449">
    <property type="protein sequence ID" value="THU87460.1"/>
    <property type="molecule type" value="Genomic_DNA"/>
</dbReference>
<accession>A0A4S8LFA8</accession>
<dbReference type="OrthoDB" id="3269001at2759"/>
<name>A0A4S8LFA8_DENBC</name>